<dbReference type="EMBL" id="JACOOI010000053">
    <property type="protein sequence ID" value="MBC5646341.1"/>
    <property type="molecule type" value="Genomic_DNA"/>
</dbReference>
<organism evidence="2 3">
    <name type="scientific">Parabacteroides segnis</name>
    <dbReference type="NCBI Taxonomy" id="2763058"/>
    <lineage>
        <taxon>Bacteria</taxon>
        <taxon>Pseudomonadati</taxon>
        <taxon>Bacteroidota</taxon>
        <taxon>Bacteroidia</taxon>
        <taxon>Bacteroidales</taxon>
        <taxon>Tannerellaceae</taxon>
        <taxon>Parabacteroides</taxon>
    </lineage>
</organism>
<protein>
    <submittedName>
        <fullName evidence="2">Uncharacterized protein</fullName>
    </submittedName>
</protein>
<feature type="signal peptide" evidence="1">
    <location>
        <begin position="1"/>
        <end position="19"/>
    </location>
</feature>
<evidence type="ECO:0000313" key="2">
    <source>
        <dbReference type="EMBL" id="MBC5646341.1"/>
    </source>
</evidence>
<keyword evidence="1" id="KW-0732">Signal</keyword>
<evidence type="ECO:0000313" key="3">
    <source>
        <dbReference type="Proteomes" id="UP000644010"/>
    </source>
</evidence>
<sequence>MKSLPLICLIFCCCFNLKAQETTPSNKEYLFDSFTDGKALLKNKRFNQTKFNYNCVYQELHFLNNGEDMTMDNNSNIDTIYIDNRKFIPHLNRFLEYIPVNNTVLLVDYKTKAVPFAKKGAFGIATQGSVQAIDANQTRQQKMGSTDNYVYKYNPENTYYLLQNQKRKKFTNAKSFLKLFPKEQSESISSFIKDQKISLNQVNDIVKLIEFATQAQ</sequence>
<accession>A0ABR7EAI8</accession>
<gene>
    <name evidence="2" type="ORF">H8S77_26080</name>
</gene>
<feature type="chain" id="PRO_5045596581" evidence="1">
    <location>
        <begin position="20"/>
        <end position="216"/>
    </location>
</feature>
<name>A0ABR7EAI8_9BACT</name>
<dbReference type="RefSeq" id="WP_186961825.1">
    <property type="nucleotide sequence ID" value="NZ_JACOOI010000053.1"/>
</dbReference>
<evidence type="ECO:0000256" key="1">
    <source>
        <dbReference type="SAM" id="SignalP"/>
    </source>
</evidence>
<comment type="caution">
    <text evidence="2">The sequence shown here is derived from an EMBL/GenBank/DDBJ whole genome shotgun (WGS) entry which is preliminary data.</text>
</comment>
<reference evidence="2 3" key="1">
    <citation type="submission" date="2020-08" db="EMBL/GenBank/DDBJ databases">
        <title>Genome public.</title>
        <authorList>
            <person name="Liu C."/>
            <person name="Sun Q."/>
        </authorList>
    </citation>
    <scope>NUCLEOTIDE SEQUENCE [LARGE SCALE GENOMIC DNA]</scope>
    <source>
        <strain evidence="2 3">BX2</strain>
    </source>
</reference>
<proteinExistence type="predicted"/>
<dbReference type="Proteomes" id="UP000644010">
    <property type="component" value="Unassembled WGS sequence"/>
</dbReference>
<keyword evidence="3" id="KW-1185">Reference proteome</keyword>